<dbReference type="NCBIfam" id="TIGR00091">
    <property type="entry name" value="tRNA (guanosine(46)-N7)-methyltransferase TrmB"/>
    <property type="match status" value="1"/>
</dbReference>
<keyword evidence="4 7" id="KW-0808">Transferase</keyword>
<evidence type="ECO:0000313" key="9">
    <source>
        <dbReference type="Proteomes" id="UP000017429"/>
    </source>
</evidence>
<dbReference type="GO" id="GO:0008176">
    <property type="term" value="F:tRNA (guanine(46)-N7)-methyltransferase activity"/>
    <property type="evidence" value="ECO:0007669"/>
    <property type="project" value="UniProtKB-UniRule"/>
</dbReference>
<keyword evidence="5 7" id="KW-0949">S-adenosyl-L-methionine</keyword>
<comment type="pathway">
    <text evidence="7">tRNA modification; N(7)-methylguanine-tRNA biosynthesis.</text>
</comment>
<dbReference type="AlphaFoldDB" id="V2Q0F2"/>
<proteinExistence type="inferred from homology"/>
<reference evidence="8" key="3">
    <citation type="submission" date="2022-06" db="EMBL/GenBank/DDBJ databases">
        <title>Resources to Facilitate Use of the Altered Schaedler Flora (ASF) Mouse Model to Study Microbiome Function.</title>
        <authorList>
            <person name="Proctor A."/>
            <person name="Parvinroo S."/>
            <person name="Richie T."/>
            <person name="Jia X."/>
            <person name="Lee S.T.M."/>
            <person name="Karp P.D."/>
            <person name="Paley S."/>
            <person name="Kostic A.D."/>
            <person name="Pierre J.F."/>
            <person name="Wannemuehler M.J."/>
            <person name="Phillips G.J."/>
        </authorList>
    </citation>
    <scope>NUCLEOTIDE SEQUENCE</scope>
    <source>
        <strain evidence="8">ASF457</strain>
    </source>
</reference>
<reference evidence="8" key="2">
    <citation type="submission" date="2022-05" db="EMBL/GenBank/DDBJ databases">
        <authorList>
            <person name="Proctor A.L."/>
            <person name="Phillips G.J."/>
            <person name="Wannemuehler M.J."/>
        </authorList>
    </citation>
    <scope>NUCLEOTIDE SEQUENCE</scope>
    <source>
        <strain evidence="8">ASF457</strain>
    </source>
</reference>
<dbReference type="KEGG" id="msch:N508_001197"/>
<accession>V2Q0F2</accession>
<evidence type="ECO:0000256" key="2">
    <source>
        <dbReference type="ARBA" id="ARBA00003015"/>
    </source>
</evidence>
<dbReference type="InterPro" id="IPR003358">
    <property type="entry name" value="tRNA_(Gua-N-7)_MeTrfase_Trmb"/>
</dbReference>
<dbReference type="RefSeq" id="WP_023275488.1">
    <property type="nucleotide sequence ID" value="NZ_CP097562.1"/>
</dbReference>
<dbReference type="CDD" id="cd02440">
    <property type="entry name" value="AdoMet_MTases"/>
    <property type="match status" value="1"/>
</dbReference>
<reference evidence="8" key="1">
    <citation type="journal article" date="2014" name="Genome Announc.">
        <title>Draft genome sequences of the altered schaedler flora, a defined bacterial community from gnotobiotic mice.</title>
        <authorList>
            <person name="Wannemuehler M.J."/>
            <person name="Overstreet A.M."/>
            <person name="Ward D.V."/>
            <person name="Phillips G.J."/>
        </authorList>
    </citation>
    <scope>NUCLEOTIDE SEQUENCE</scope>
    <source>
        <strain evidence="8">ASF457</strain>
    </source>
</reference>
<dbReference type="EMBL" id="CP097562">
    <property type="protein sequence ID" value="USF24118.1"/>
    <property type="molecule type" value="Genomic_DNA"/>
</dbReference>
<keyword evidence="3 7" id="KW-0489">Methyltransferase</keyword>
<comment type="catalytic activity">
    <reaction evidence="1 7">
        <text>guanosine(46) in tRNA + S-adenosyl-L-methionine = N(7)-methylguanosine(46) in tRNA + S-adenosyl-L-homocysteine</text>
        <dbReference type="Rhea" id="RHEA:42708"/>
        <dbReference type="Rhea" id="RHEA-COMP:10188"/>
        <dbReference type="Rhea" id="RHEA-COMP:10189"/>
        <dbReference type="ChEBI" id="CHEBI:57856"/>
        <dbReference type="ChEBI" id="CHEBI:59789"/>
        <dbReference type="ChEBI" id="CHEBI:74269"/>
        <dbReference type="ChEBI" id="CHEBI:74480"/>
        <dbReference type="EC" id="2.1.1.33"/>
    </reaction>
</comment>
<dbReference type="EC" id="2.1.1.33" evidence="7"/>
<comment type="function">
    <text evidence="2 7">Catalyzes the formation of N(7)-methylguanine at position 46 (m7G46) in tRNA.</text>
</comment>
<evidence type="ECO:0000256" key="7">
    <source>
        <dbReference type="HAMAP-Rule" id="MF_01057"/>
    </source>
</evidence>
<evidence type="ECO:0000256" key="6">
    <source>
        <dbReference type="ARBA" id="ARBA00022694"/>
    </source>
</evidence>
<dbReference type="PANTHER" id="PTHR23417:SF14">
    <property type="entry name" value="PENTACOTRIPEPTIDE-REPEAT REGION OF PRORP DOMAIN-CONTAINING PROTEIN"/>
    <property type="match status" value="1"/>
</dbReference>
<evidence type="ECO:0000256" key="5">
    <source>
        <dbReference type="ARBA" id="ARBA00022691"/>
    </source>
</evidence>
<feature type="binding site" evidence="7">
    <location>
        <position position="157"/>
    </location>
    <ligand>
        <name>substrate</name>
    </ligand>
</feature>
<dbReference type="HAMAP" id="MF_01057">
    <property type="entry name" value="tRNA_methyltr_TrmB"/>
    <property type="match status" value="1"/>
</dbReference>
<dbReference type="InterPro" id="IPR055361">
    <property type="entry name" value="tRNA_methyltr_TrmB_bact"/>
</dbReference>
<evidence type="ECO:0000313" key="8">
    <source>
        <dbReference type="EMBL" id="USF24118.1"/>
    </source>
</evidence>
<keyword evidence="9" id="KW-1185">Reference proteome</keyword>
<comment type="similarity">
    <text evidence="7">Belongs to the class I-like SAM-binding methyltransferase superfamily. TrmB family.</text>
</comment>
<sequence length="245" mass="28852">MEENNLSKNERQLPAFFSWWQGGIRYAENIDKNGETLKLPFENNALYGDAVWSQLYPDIKLRPLTCMEIFGNNKPLNLEIGIGNGEFIAKYAADRTEENWLGVEVFKKIFKLAEKRVNKIDADNIRIIQFDAALILRLMEDEALSNIYVNFPDPWPKKKHKRRRLLKPEFMQLMVSKLKKGGLMQIATDHDDYAEEINENLKEVKGIKSIYETSFVRHVDNYFPTKYFRKFVSSDGAYFFRYERI</sequence>
<dbReference type="GO" id="GO:0043527">
    <property type="term" value="C:tRNA methyltransferase complex"/>
    <property type="evidence" value="ECO:0007669"/>
    <property type="project" value="TreeGrafter"/>
</dbReference>
<dbReference type="InterPro" id="IPR029063">
    <property type="entry name" value="SAM-dependent_MTases_sf"/>
</dbReference>
<feature type="binding site" evidence="7">
    <location>
        <position position="104"/>
    </location>
    <ligand>
        <name>S-adenosyl-L-methionine</name>
        <dbReference type="ChEBI" id="CHEBI:59789"/>
    </ligand>
</feature>
<gene>
    <name evidence="7 8" type="primary">trmB</name>
    <name evidence="8" type="ORF">N508_001197</name>
</gene>
<evidence type="ECO:0000256" key="4">
    <source>
        <dbReference type="ARBA" id="ARBA00022679"/>
    </source>
</evidence>
<organism evidence="8 9">
    <name type="scientific">Mucispirillum schaedleri ASF457</name>
    <dbReference type="NCBI Taxonomy" id="1379858"/>
    <lineage>
        <taxon>Bacteria</taxon>
        <taxon>Pseudomonadati</taxon>
        <taxon>Deferribacterota</taxon>
        <taxon>Deferribacteres</taxon>
        <taxon>Deferribacterales</taxon>
        <taxon>Mucispirillaceae</taxon>
        <taxon>Mucispirillum</taxon>
    </lineage>
</organism>
<evidence type="ECO:0000256" key="1">
    <source>
        <dbReference type="ARBA" id="ARBA00000142"/>
    </source>
</evidence>
<dbReference type="eggNOG" id="COG0220">
    <property type="taxonomic scope" value="Bacteria"/>
</dbReference>
<feature type="binding site" evidence="7">
    <location>
        <position position="131"/>
    </location>
    <ligand>
        <name>S-adenosyl-L-methionine</name>
        <dbReference type="ChEBI" id="CHEBI:59789"/>
    </ligand>
</feature>
<keyword evidence="6 7" id="KW-0819">tRNA processing</keyword>
<feature type="binding site" evidence="7">
    <location>
        <position position="189"/>
    </location>
    <ligand>
        <name>substrate</name>
    </ligand>
</feature>
<feature type="binding site" evidence="7">
    <location>
        <position position="79"/>
    </location>
    <ligand>
        <name>S-adenosyl-L-methionine</name>
        <dbReference type="ChEBI" id="CHEBI:59789"/>
    </ligand>
</feature>
<comment type="caution">
    <text evidence="7">Lacks conserved residue(s) required for the propagation of feature annotation.</text>
</comment>
<feature type="binding site" evidence="7">
    <location>
        <position position="153"/>
    </location>
    <ligand>
        <name>S-adenosyl-L-methionine</name>
        <dbReference type="ChEBI" id="CHEBI:59789"/>
    </ligand>
</feature>
<protein>
    <recommendedName>
        <fullName evidence="7">tRNA (guanine-N(7)-)-methyltransferase</fullName>
        <ecNumber evidence="7">2.1.1.33</ecNumber>
    </recommendedName>
    <alternativeName>
        <fullName evidence="7">tRNA (guanine(46)-N(7))-methyltransferase</fullName>
    </alternativeName>
    <alternativeName>
        <fullName evidence="7">tRNA(m7G46)-methyltransferase</fullName>
    </alternativeName>
</protein>
<dbReference type="Gene3D" id="3.40.50.150">
    <property type="entry name" value="Vaccinia Virus protein VP39"/>
    <property type="match status" value="1"/>
</dbReference>
<dbReference type="PANTHER" id="PTHR23417">
    <property type="entry name" value="3-DEOXY-D-MANNO-OCTULOSONIC-ACID TRANSFERASE/TRNA GUANINE-N 7 - -METHYLTRANSFERASE"/>
    <property type="match status" value="1"/>
</dbReference>
<dbReference type="Proteomes" id="UP000017429">
    <property type="component" value="Chromosome"/>
</dbReference>
<dbReference type="Pfam" id="PF02390">
    <property type="entry name" value="Methyltransf_4"/>
    <property type="match status" value="1"/>
</dbReference>
<dbReference type="SUPFAM" id="SSF53335">
    <property type="entry name" value="S-adenosyl-L-methionine-dependent methyltransferases"/>
    <property type="match status" value="1"/>
</dbReference>
<dbReference type="OrthoDB" id="9802090at2"/>
<dbReference type="PROSITE" id="PS51625">
    <property type="entry name" value="SAM_MT_TRMB"/>
    <property type="match status" value="1"/>
</dbReference>
<name>V2Q0F2_9BACT</name>
<evidence type="ECO:0000256" key="3">
    <source>
        <dbReference type="ARBA" id="ARBA00022603"/>
    </source>
</evidence>